<dbReference type="AlphaFoldDB" id="A0A8C5BED8"/>
<keyword evidence="8" id="KW-1185">Reference proteome</keyword>
<dbReference type="Ensembl" id="ENSGMOT00000066932.1">
    <property type="protein sequence ID" value="ENSGMOP00000044842.1"/>
    <property type="gene ID" value="ENSGMOG00000025547.1"/>
</dbReference>
<evidence type="ECO:0000256" key="3">
    <source>
        <dbReference type="ARBA" id="ARBA00022771"/>
    </source>
</evidence>
<evidence type="ECO:0000256" key="5">
    <source>
        <dbReference type="PROSITE-ProRule" id="PRU00042"/>
    </source>
</evidence>
<dbReference type="OMA" id="AHIGNES"/>
<feature type="domain" description="C2H2-type" evidence="6">
    <location>
        <begin position="239"/>
        <end position="266"/>
    </location>
</feature>
<feature type="domain" description="C2H2-type" evidence="6">
    <location>
        <begin position="323"/>
        <end position="350"/>
    </location>
</feature>
<evidence type="ECO:0000313" key="8">
    <source>
        <dbReference type="Proteomes" id="UP000694546"/>
    </source>
</evidence>
<reference evidence="7" key="2">
    <citation type="submission" date="2025-09" db="UniProtKB">
        <authorList>
            <consortium name="Ensembl"/>
        </authorList>
    </citation>
    <scope>IDENTIFICATION</scope>
</reference>
<dbReference type="PROSITE" id="PS50157">
    <property type="entry name" value="ZINC_FINGER_C2H2_2"/>
    <property type="match status" value="5"/>
</dbReference>
<dbReference type="Proteomes" id="UP000694546">
    <property type="component" value="Chromosome 14"/>
</dbReference>
<dbReference type="GO" id="GO:0005634">
    <property type="term" value="C:nucleus"/>
    <property type="evidence" value="ECO:0007669"/>
    <property type="project" value="UniProtKB-SubCell"/>
</dbReference>
<organism evidence="7 8">
    <name type="scientific">Gadus morhua</name>
    <name type="common">Atlantic cod</name>
    <dbReference type="NCBI Taxonomy" id="8049"/>
    <lineage>
        <taxon>Eukaryota</taxon>
        <taxon>Metazoa</taxon>
        <taxon>Chordata</taxon>
        <taxon>Craniata</taxon>
        <taxon>Vertebrata</taxon>
        <taxon>Euteleostomi</taxon>
        <taxon>Actinopterygii</taxon>
        <taxon>Neopterygii</taxon>
        <taxon>Teleostei</taxon>
        <taxon>Neoteleostei</taxon>
        <taxon>Acanthomorphata</taxon>
        <taxon>Zeiogadaria</taxon>
        <taxon>Gadariae</taxon>
        <taxon>Gadiformes</taxon>
        <taxon>Gadoidei</taxon>
        <taxon>Gadidae</taxon>
        <taxon>Gadus</taxon>
    </lineage>
</organism>
<evidence type="ECO:0000313" key="7">
    <source>
        <dbReference type="Ensembl" id="ENSGMOP00000044842.1"/>
    </source>
</evidence>
<dbReference type="SUPFAM" id="SSF57667">
    <property type="entry name" value="beta-beta-alpha zinc fingers"/>
    <property type="match status" value="3"/>
</dbReference>
<dbReference type="Gene3D" id="3.30.160.60">
    <property type="entry name" value="Classic Zinc Finger"/>
    <property type="match status" value="5"/>
</dbReference>
<protein>
    <recommendedName>
        <fullName evidence="6">C2H2-type domain-containing protein</fullName>
    </recommendedName>
</protein>
<evidence type="ECO:0000256" key="2">
    <source>
        <dbReference type="ARBA" id="ARBA00022737"/>
    </source>
</evidence>
<feature type="domain" description="C2H2-type" evidence="6">
    <location>
        <begin position="267"/>
        <end position="294"/>
    </location>
</feature>
<proteinExistence type="predicted"/>
<evidence type="ECO:0000256" key="4">
    <source>
        <dbReference type="ARBA" id="ARBA00022833"/>
    </source>
</evidence>
<keyword evidence="1" id="KW-0479">Metal-binding</keyword>
<keyword evidence="4" id="KW-0862">Zinc</keyword>
<dbReference type="Pfam" id="PF00096">
    <property type="entry name" value="zf-C2H2"/>
    <property type="match status" value="4"/>
</dbReference>
<feature type="domain" description="C2H2-type" evidence="6">
    <location>
        <begin position="295"/>
        <end position="322"/>
    </location>
</feature>
<dbReference type="PROSITE" id="PS00028">
    <property type="entry name" value="ZINC_FINGER_C2H2_1"/>
    <property type="match status" value="5"/>
</dbReference>
<dbReference type="PANTHER" id="PTHR23235:SF169">
    <property type="entry name" value="ZINC FINGER PROTEIN 723-LIKE"/>
    <property type="match status" value="1"/>
</dbReference>
<sequence length="357" mass="40506">MKEFVMCVFPSLCGKQQTPDAIFVKVEEDIGGGMPAVEDCVDFVDRSARHGATSESLHVDDPGSSQMVSYSKTQRILRVAKSLERGERLVHREELTVQQTPDATLIKVEEDIGGGMPAVEDCVDFGDRSTQHGATSESLHVDDPGSSQMVSEELRILSVAKSLERGEWRVHLEELPGHRGGRKGQARVLFGKGVPDNTKMTMPTHKGEKPYGCDQCMKRFARSAHLRIHMKTHTGEKPYRCDQCMKPFTWLGNMKRHMMTHSGERPYRCDQCMKSFSRNSHLKVHMRTHSGERPFRCDQCMKSYSKSLSLKIHMRTHSGERPFRCDQCTESFIRKSNLKTHMMTHSRDPLLGEALQL</sequence>
<dbReference type="GeneTree" id="ENSGT01150000286971"/>
<reference evidence="7" key="1">
    <citation type="submission" date="2025-08" db="UniProtKB">
        <authorList>
            <consortium name="Ensembl"/>
        </authorList>
    </citation>
    <scope>IDENTIFICATION</scope>
</reference>
<dbReference type="PANTHER" id="PTHR23235">
    <property type="entry name" value="KRUEPPEL-LIKE TRANSCRIPTION FACTOR"/>
    <property type="match status" value="1"/>
</dbReference>
<keyword evidence="2" id="KW-0677">Repeat</keyword>
<name>A0A8C5BED8_GADMO</name>
<keyword evidence="3 5" id="KW-0863">Zinc-finger</keyword>
<feature type="domain" description="C2H2-type" evidence="6">
    <location>
        <begin position="211"/>
        <end position="238"/>
    </location>
</feature>
<dbReference type="GO" id="GO:0003677">
    <property type="term" value="F:DNA binding"/>
    <property type="evidence" value="ECO:0007669"/>
    <property type="project" value="UniProtKB-KW"/>
</dbReference>
<dbReference type="InterPro" id="IPR013087">
    <property type="entry name" value="Znf_C2H2_type"/>
</dbReference>
<dbReference type="GO" id="GO:0008270">
    <property type="term" value="F:zinc ion binding"/>
    <property type="evidence" value="ECO:0007669"/>
    <property type="project" value="UniProtKB-KW"/>
</dbReference>
<dbReference type="InterPro" id="IPR036236">
    <property type="entry name" value="Znf_C2H2_sf"/>
</dbReference>
<evidence type="ECO:0000256" key="1">
    <source>
        <dbReference type="ARBA" id="ARBA00022723"/>
    </source>
</evidence>
<dbReference type="SMART" id="SM00355">
    <property type="entry name" value="ZnF_C2H2"/>
    <property type="match status" value="5"/>
</dbReference>
<evidence type="ECO:0000259" key="6">
    <source>
        <dbReference type="PROSITE" id="PS50157"/>
    </source>
</evidence>
<accession>A0A8C5BED8</accession>